<gene>
    <name evidence="1" type="ORF">THAOC_23605</name>
</gene>
<organism evidence="1 2">
    <name type="scientific">Thalassiosira oceanica</name>
    <name type="common">Marine diatom</name>
    <dbReference type="NCBI Taxonomy" id="159749"/>
    <lineage>
        <taxon>Eukaryota</taxon>
        <taxon>Sar</taxon>
        <taxon>Stramenopiles</taxon>
        <taxon>Ochrophyta</taxon>
        <taxon>Bacillariophyta</taxon>
        <taxon>Coscinodiscophyceae</taxon>
        <taxon>Thalassiosirophycidae</taxon>
        <taxon>Thalassiosirales</taxon>
        <taxon>Thalassiosiraceae</taxon>
        <taxon>Thalassiosira</taxon>
    </lineage>
</organism>
<keyword evidence="2" id="KW-1185">Reference proteome</keyword>
<comment type="caution">
    <text evidence="1">The sequence shown here is derived from an EMBL/GenBank/DDBJ whole genome shotgun (WGS) entry which is preliminary data.</text>
</comment>
<evidence type="ECO:0000313" key="2">
    <source>
        <dbReference type="Proteomes" id="UP000266841"/>
    </source>
</evidence>
<reference evidence="1 2" key="1">
    <citation type="journal article" date="2012" name="Genome Biol.">
        <title>Genome and low-iron response of an oceanic diatom adapted to chronic iron limitation.</title>
        <authorList>
            <person name="Lommer M."/>
            <person name="Specht M."/>
            <person name="Roy A.S."/>
            <person name="Kraemer L."/>
            <person name="Andreson R."/>
            <person name="Gutowska M.A."/>
            <person name="Wolf J."/>
            <person name="Bergner S.V."/>
            <person name="Schilhabel M.B."/>
            <person name="Klostermeier U.C."/>
            <person name="Beiko R.G."/>
            <person name="Rosenstiel P."/>
            <person name="Hippler M."/>
            <person name="Laroche J."/>
        </authorList>
    </citation>
    <scope>NUCLEOTIDE SEQUENCE [LARGE SCALE GENOMIC DNA]</scope>
    <source>
        <strain evidence="1 2">CCMP1005</strain>
    </source>
</reference>
<proteinExistence type="predicted"/>
<name>K0SCR2_THAOC</name>
<dbReference type="AlphaFoldDB" id="K0SCR2"/>
<protein>
    <submittedName>
        <fullName evidence="1">Uncharacterized protein</fullName>
    </submittedName>
</protein>
<dbReference type="Proteomes" id="UP000266841">
    <property type="component" value="Unassembled WGS sequence"/>
</dbReference>
<evidence type="ECO:0000313" key="1">
    <source>
        <dbReference type="EMBL" id="EJK56497.1"/>
    </source>
</evidence>
<accession>K0SCR2</accession>
<dbReference type="eggNOG" id="ENOG502T0AD">
    <property type="taxonomic scope" value="Eukaryota"/>
</dbReference>
<dbReference type="EMBL" id="AGNL01031257">
    <property type="protein sequence ID" value="EJK56497.1"/>
    <property type="molecule type" value="Genomic_DNA"/>
</dbReference>
<sequence length="548" mass="59952">MGSPFTICKDGDGKTQVAVGGHGLGAFTALAVANGHTMPAKLREDFPVLVNAPDFAADTRFKVVVASSPRTLDFNGYALFNSEQGSSGKTTIPDLEGKGVKTLVLGALLDTTSSIANNVDPITNTIQCEVEPDPVNGRPKQKSGRTKQTFRADYKFAGPYVLLGPAAFFWAWLNLSVRFSFVSPVSPGHSGFIDHCPLHEQLENHIVQEGYRIFNYAHLPGLEKLDATSVCLGLLSRDPDDVIGAGHKEGATQLFIPLCNEYWTSLRTAAEAGCLGHKHDAVCGIFEGIAANEQLRLLRDDPICSLATGHPLTGDRGAVIDYTQYACSIRSKLMPYIDRFQCVTSPIGYISALHFQVRTTVAHIHETIYGDDKCFDWSLMDDTLVQLDQGVDEGNLFLREKAAGYCFDGPMCYPNKQNGSDDCKEGDRVPEQFRSDEGNCARCMTYTAQYLTPVPNSHGYYENPDFCDGRGGERVRCHSKRDHVRMKMEGESVLMDSATHTETRIPQAVTQSVRQTPIAQKPCVLAVKEGAMMVMTNFASVGNNLKLA</sequence>